<organism evidence="2 3">
    <name type="scientific">Ustilaginoidea virens</name>
    <name type="common">Rice false smut fungus</name>
    <name type="synonym">Villosiclava virens</name>
    <dbReference type="NCBI Taxonomy" id="1159556"/>
    <lineage>
        <taxon>Eukaryota</taxon>
        <taxon>Fungi</taxon>
        <taxon>Dikarya</taxon>
        <taxon>Ascomycota</taxon>
        <taxon>Pezizomycotina</taxon>
        <taxon>Sordariomycetes</taxon>
        <taxon>Hypocreomycetidae</taxon>
        <taxon>Hypocreales</taxon>
        <taxon>Clavicipitaceae</taxon>
        <taxon>Ustilaginoidea</taxon>
    </lineage>
</organism>
<reference evidence="3" key="1">
    <citation type="journal article" date="2016" name="Genome Announc.">
        <title>Genome sequence of Ustilaginoidea virens IPU010, a rice pathogenic fungus causing false smut.</title>
        <authorList>
            <person name="Kumagai T."/>
            <person name="Ishii T."/>
            <person name="Terai G."/>
            <person name="Umemura M."/>
            <person name="Machida M."/>
            <person name="Asai K."/>
        </authorList>
    </citation>
    <scope>NUCLEOTIDE SEQUENCE [LARGE SCALE GENOMIC DNA]</scope>
    <source>
        <strain evidence="3">IPU010</strain>
    </source>
</reference>
<accession>A0A1B5L341</accession>
<keyword evidence="1" id="KW-1133">Transmembrane helix</keyword>
<comment type="caution">
    <text evidence="2">The sequence shown here is derived from an EMBL/GenBank/DDBJ whole genome shotgun (WGS) entry which is preliminary data.</text>
</comment>
<name>A0A1B5L341_USTVR</name>
<evidence type="ECO:0000256" key="1">
    <source>
        <dbReference type="SAM" id="Phobius"/>
    </source>
</evidence>
<sequence>MVDLFVWRELRQTGSLPTSTPYAWTDWPKQVLGTGGALLELCPRNNLNAEPSAQCQLHTVSRLVAFVPIPDKFRYFEVFVTAVIGLVILGSQVPNPTVFRFAESTVCRVATFGLMYFFNAPPSHLLVLYFQRGERV</sequence>
<keyword evidence="1" id="KW-0812">Transmembrane</keyword>
<dbReference type="AlphaFoldDB" id="A0A1B5L341"/>
<evidence type="ECO:0000313" key="2">
    <source>
        <dbReference type="EMBL" id="GAO16907.1"/>
    </source>
</evidence>
<protein>
    <submittedName>
        <fullName evidence="2">Uncharacterized protein</fullName>
    </submittedName>
</protein>
<gene>
    <name evidence="2" type="ORF">UVI_02046530</name>
</gene>
<dbReference type="EMBL" id="BBTG02000030">
    <property type="protein sequence ID" value="GAO16907.1"/>
    <property type="molecule type" value="Genomic_DNA"/>
</dbReference>
<dbReference type="Proteomes" id="UP000054053">
    <property type="component" value="Unassembled WGS sequence"/>
</dbReference>
<evidence type="ECO:0000313" key="3">
    <source>
        <dbReference type="Proteomes" id="UP000054053"/>
    </source>
</evidence>
<keyword evidence="1" id="KW-0472">Membrane</keyword>
<proteinExistence type="predicted"/>
<feature type="transmembrane region" description="Helical" evidence="1">
    <location>
        <begin position="113"/>
        <end position="130"/>
    </location>
</feature>
<feature type="transmembrane region" description="Helical" evidence="1">
    <location>
        <begin position="75"/>
        <end position="93"/>
    </location>
</feature>